<dbReference type="InterPro" id="IPR052343">
    <property type="entry name" value="Retrotransposon-Effector_Assoc"/>
</dbReference>
<reference evidence="2" key="1">
    <citation type="journal article" date="2019" name="Plant Biotechnol. J.">
        <title>Genome sequencing of the Australian wild diploid species Gossypium australe highlights disease resistance and delayed gland morphogenesis.</title>
        <authorList>
            <person name="Cai Y."/>
            <person name="Cai X."/>
            <person name="Wang Q."/>
            <person name="Wang P."/>
            <person name="Zhang Y."/>
            <person name="Cai C."/>
            <person name="Xu Y."/>
            <person name="Wang K."/>
            <person name="Zhou Z."/>
            <person name="Wang C."/>
            <person name="Geng S."/>
            <person name="Li B."/>
            <person name="Dong Q."/>
            <person name="Hou Y."/>
            <person name="Wang H."/>
            <person name="Ai P."/>
            <person name="Liu Z."/>
            <person name="Yi F."/>
            <person name="Sun M."/>
            <person name="An G."/>
            <person name="Cheng J."/>
            <person name="Zhang Y."/>
            <person name="Shi Q."/>
            <person name="Xie Y."/>
            <person name="Shi X."/>
            <person name="Chang Y."/>
            <person name="Huang F."/>
            <person name="Chen Y."/>
            <person name="Hong S."/>
            <person name="Mi L."/>
            <person name="Sun Q."/>
            <person name="Zhang L."/>
            <person name="Zhou B."/>
            <person name="Peng R."/>
            <person name="Zhang X."/>
            <person name="Liu F."/>
        </authorList>
    </citation>
    <scope>NUCLEOTIDE SEQUENCE [LARGE SCALE GENOMIC DNA]</scope>
    <source>
        <strain evidence="2">cv. PA1801</strain>
    </source>
</reference>
<dbReference type="Proteomes" id="UP000325315">
    <property type="component" value="Unassembled WGS sequence"/>
</dbReference>
<organism evidence="1 2">
    <name type="scientific">Gossypium australe</name>
    <dbReference type="NCBI Taxonomy" id="47621"/>
    <lineage>
        <taxon>Eukaryota</taxon>
        <taxon>Viridiplantae</taxon>
        <taxon>Streptophyta</taxon>
        <taxon>Embryophyta</taxon>
        <taxon>Tracheophyta</taxon>
        <taxon>Spermatophyta</taxon>
        <taxon>Magnoliopsida</taxon>
        <taxon>eudicotyledons</taxon>
        <taxon>Gunneridae</taxon>
        <taxon>Pentapetalae</taxon>
        <taxon>rosids</taxon>
        <taxon>malvids</taxon>
        <taxon>Malvales</taxon>
        <taxon>Malvaceae</taxon>
        <taxon>Malvoideae</taxon>
        <taxon>Gossypium</taxon>
    </lineage>
</organism>
<comment type="caution">
    <text evidence="1">The sequence shown here is derived from an EMBL/GenBank/DDBJ whole genome shotgun (WGS) entry which is preliminary data.</text>
</comment>
<dbReference type="EMBL" id="SMMG02000006">
    <property type="protein sequence ID" value="KAA3470305.1"/>
    <property type="molecule type" value="Genomic_DNA"/>
</dbReference>
<accession>A0A5B6VMK4</accession>
<dbReference type="PANTHER" id="PTHR46890:SF48">
    <property type="entry name" value="RNA-DIRECTED DNA POLYMERASE"/>
    <property type="match status" value="1"/>
</dbReference>
<evidence type="ECO:0000313" key="1">
    <source>
        <dbReference type="EMBL" id="KAA3470305.1"/>
    </source>
</evidence>
<evidence type="ECO:0008006" key="3">
    <source>
        <dbReference type="Google" id="ProtNLM"/>
    </source>
</evidence>
<gene>
    <name evidence="1" type="ORF">EPI10_016023</name>
</gene>
<dbReference type="PANTHER" id="PTHR46890">
    <property type="entry name" value="NON-LTR RETROLELEMENT REVERSE TRANSCRIPTASE-LIKE PROTEIN-RELATED"/>
    <property type="match status" value="1"/>
</dbReference>
<dbReference type="AlphaFoldDB" id="A0A5B6VMK4"/>
<name>A0A5B6VMK4_9ROSI</name>
<keyword evidence="2" id="KW-1185">Reference proteome</keyword>
<sequence length="79" mass="8986">MDFDPLNVTNILLIQKIPYPTNLASCRPISLCNVNMIVNHFKDVLDACIDKPQSAFVLGRLISNNVLLAYEILHTFRKK</sequence>
<proteinExistence type="predicted"/>
<evidence type="ECO:0000313" key="2">
    <source>
        <dbReference type="Proteomes" id="UP000325315"/>
    </source>
</evidence>
<protein>
    <recommendedName>
        <fullName evidence="3">Reverse transcriptase</fullName>
    </recommendedName>
</protein>